<dbReference type="CDD" id="cd05789">
    <property type="entry name" value="S1_Rrp4"/>
    <property type="match status" value="1"/>
</dbReference>
<dbReference type="GO" id="GO:0003723">
    <property type="term" value="F:RNA binding"/>
    <property type="evidence" value="ECO:0007669"/>
    <property type="project" value="UniProtKB-KW"/>
</dbReference>
<dbReference type="InterPro" id="IPR025721">
    <property type="entry name" value="Exosome_cplx_N_dom"/>
</dbReference>
<dbReference type="GO" id="GO:0071028">
    <property type="term" value="P:nuclear mRNA surveillance"/>
    <property type="evidence" value="ECO:0007669"/>
    <property type="project" value="UniProtKB-ARBA"/>
</dbReference>
<dbReference type="GO" id="GO:0000467">
    <property type="term" value="P:exonucleolytic trimming to generate mature 3'-end of 5.8S rRNA from tricistronic rRNA transcript (SSU-rRNA, 5.8S rRNA, LSU-rRNA)"/>
    <property type="evidence" value="ECO:0007669"/>
    <property type="project" value="TreeGrafter"/>
</dbReference>
<protein>
    <submittedName>
        <fullName evidence="10">Uncharacterized protein</fullName>
    </submittedName>
</protein>
<keyword evidence="6" id="KW-0539">Nucleus</keyword>
<comment type="subcellular location">
    <subcellularLocation>
        <location evidence="1">Nucleus</location>
    </subcellularLocation>
</comment>
<dbReference type="SUPFAM" id="SSF50249">
    <property type="entry name" value="Nucleic acid-binding proteins"/>
    <property type="match status" value="1"/>
</dbReference>
<dbReference type="Gene3D" id="2.40.50.140">
    <property type="entry name" value="Nucleic acid-binding proteins"/>
    <property type="match status" value="1"/>
</dbReference>
<evidence type="ECO:0000256" key="7">
    <source>
        <dbReference type="SAM" id="MobiDB-lite"/>
    </source>
</evidence>
<dbReference type="GO" id="GO:0071038">
    <property type="term" value="P:TRAMP-dependent tRNA surveillance pathway"/>
    <property type="evidence" value="ECO:0007669"/>
    <property type="project" value="TreeGrafter"/>
</dbReference>
<dbReference type="InterPro" id="IPR048565">
    <property type="entry name" value="S1_RRP4"/>
</dbReference>
<feature type="domain" description="RRP4 S1" evidence="9">
    <location>
        <begin position="101"/>
        <end position="174"/>
    </location>
</feature>
<dbReference type="InterPro" id="IPR026699">
    <property type="entry name" value="Exosome_RNA_bind1/RRP40/RRP4"/>
</dbReference>
<accession>A0A6A6H102</accession>
<evidence type="ECO:0000256" key="3">
    <source>
        <dbReference type="ARBA" id="ARBA00022552"/>
    </source>
</evidence>
<evidence type="ECO:0000259" key="9">
    <source>
        <dbReference type="Pfam" id="PF21266"/>
    </source>
</evidence>
<dbReference type="Proteomes" id="UP000800092">
    <property type="component" value="Unassembled WGS sequence"/>
</dbReference>
<dbReference type="Pfam" id="PF14382">
    <property type="entry name" value="ECR1_N"/>
    <property type="match status" value="1"/>
</dbReference>
<dbReference type="GO" id="GO:0034475">
    <property type="term" value="P:U4 snRNA 3'-end processing"/>
    <property type="evidence" value="ECO:0007669"/>
    <property type="project" value="TreeGrafter"/>
</dbReference>
<dbReference type="InterPro" id="IPR036612">
    <property type="entry name" value="KH_dom_type_1_sf"/>
</dbReference>
<keyword evidence="3" id="KW-0698">rRNA processing</keyword>
<reference evidence="10" key="1">
    <citation type="journal article" date="2020" name="Stud. Mycol.">
        <title>101 Dothideomycetes genomes: a test case for predicting lifestyles and emergence of pathogens.</title>
        <authorList>
            <person name="Haridas S."/>
            <person name="Albert R."/>
            <person name="Binder M."/>
            <person name="Bloem J."/>
            <person name="Labutti K."/>
            <person name="Salamov A."/>
            <person name="Andreopoulos B."/>
            <person name="Baker S."/>
            <person name="Barry K."/>
            <person name="Bills G."/>
            <person name="Bluhm B."/>
            <person name="Cannon C."/>
            <person name="Castanera R."/>
            <person name="Culley D."/>
            <person name="Daum C."/>
            <person name="Ezra D."/>
            <person name="Gonzalez J."/>
            <person name="Henrissat B."/>
            <person name="Kuo A."/>
            <person name="Liang C."/>
            <person name="Lipzen A."/>
            <person name="Lutzoni F."/>
            <person name="Magnuson J."/>
            <person name="Mondo S."/>
            <person name="Nolan M."/>
            <person name="Ohm R."/>
            <person name="Pangilinan J."/>
            <person name="Park H.-J."/>
            <person name="Ramirez L."/>
            <person name="Alfaro M."/>
            <person name="Sun H."/>
            <person name="Tritt A."/>
            <person name="Yoshinaga Y."/>
            <person name="Zwiers L.-H."/>
            <person name="Turgeon B."/>
            <person name="Goodwin S."/>
            <person name="Spatafora J."/>
            <person name="Crous P."/>
            <person name="Grigoriev I."/>
        </authorList>
    </citation>
    <scope>NUCLEOTIDE SEQUENCE</scope>
    <source>
        <strain evidence="10">Tuck. ex Michener</strain>
    </source>
</reference>
<dbReference type="SUPFAM" id="SSF54791">
    <property type="entry name" value="Eukaryotic type KH-domain (KH-domain type I)"/>
    <property type="match status" value="1"/>
</dbReference>
<proteinExistence type="inferred from homology"/>
<feature type="region of interest" description="Disordered" evidence="7">
    <location>
        <begin position="1"/>
        <end position="25"/>
    </location>
</feature>
<gene>
    <name evidence="10" type="ORF">EV356DRAFT_569326</name>
</gene>
<dbReference type="GO" id="GO:0071051">
    <property type="term" value="P:poly(A)-dependent snoRNA 3'-end processing"/>
    <property type="evidence" value="ECO:0007669"/>
    <property type="project" value="TreeGrafter"/>
</dbReference>
<keyword evidence="11" id="KW-1185">Reference proteome</keyword>
<dbReference type="GO" id="GO:0000176">
    <property type="term" value="C:nuclear exosome (RNase complex)"/>
    <property type="evidence" value="ECO:0007669"/>
    <property type="project" value="UniProtKB-ARBA"/>
</dbReference>
<feature type="domain" description="Exosome complex component N-terminal" evidence="8">
    <location>
        <begin position="50"/>
        <end position="89"/>
    </location>
</feature>
<dbReference type="EMBL" id="ML991823">
    <property type="protein sequence ID" value="KAF2231754.1"/>
    <property type="molecule type" value="Genomic_DNA"/>
</dbReference>
<dbReference type="Pfam" id="PF21266">
    <property type="entry name" value="S1_RRP4"/>
    <property type="match status" value="1"/>
</dbReference>
<evidence type="ECO:0000256" key="2">
    <source>
        <dbReference type="ARBA" id="ARBA00009155"/>
    </source>
</evidence>
<feature type="region of interest" description="Disordered" evidence="7">
    <location>
        <begin position="38"/>
        <end position="76"/>
    </location>
</feature>
<name>A0A6A6H102_VIRVR</name>
<dbReference type="GO" id="GO:0071034">
    <property type="term" value="P:CUT catabolic process"/>
    <property type="evidence" value="ECO:0007669"/>
    <property type="project" value="TreeGrafter"/>
</dbReference>
<dbReference type="Gene3D" id="2.40.50.100">
    <property type="match status" value="1"/>
</dbReference>
<evidence type="ECO:0000259" key="8">
    <source>
        <dbReference type="Pfam" id="PF14382"/>
    </source>
</evidence>
<evidence type="ECO:0000256" key="5">
    <source>
        <dbReference type="ARBA" id="ARBA00022884"/>
    </source>
</evidence>
<dbReference type="SUPFAM" id="SSF110324">
    <property type="entry name" value="Ribosomal L27 protein-like"/>
    <property type="match status" value="1"/>
</dbReference>
<organism evidence="10 11">
    <name type="scientific">Viridothelium virens</name>
    <name type="common">Speckled blister lichen</name>
    <name type="synonym">Trypethelium virens</name>
    <dbReference type="NCBI Taxonomy" id="1048519"/>
    <lineage>
        <taxon>Eukaryota</taxon>
        <taxon>Fungi</taxon>
        <taxon>Dikarya</taxon>
        <taxon>Ascomycota</taxon>
        <taxon>Pezizomycotina</taxon>
        <taxon>Dothideomycetes</taxon>
        <taxon>Dothideomycetes incertae sedis</taxon>
        <taxon>Trypetheliales</taxon>
        <taxon>Trypetheliaceae</taxon>
        <taxon>Viridothelium</taxon>
    </lineage>
</organism>
<evidence type="ECO:0000256" key="1">
    <source>
        <dbReference type="ARBA" id="ARBA00004123"/>
    </source>
</evidence>
<dbReference type="AlphaFoldDB" id="A0A6A6H102"/>
<evidence type="ECO:0000313" key="11">
    <source>
        <dbReference type="Proteomes" id="UP000800092"/>
    </source>
</evidence>
<keyword evidence="4" id="KW-0271">Exosome</keyword>
<dbReference type="PANTHER" id="PTHR21321">
    <property type="entry name" value="PNAS-3 RELATED"/>
    <property type="match status" value="1"/>
</dbReference>
<feature type="compositionally biased region" description="Polar residues" evidence="7">
    <location>
        <begin position="66"/>
        <end position="76"/>
    </location>
</feature>
<evidence type="ECO:0000256" key="6">
    <source>
        <dbReference type="ARBA" id="ARBA00023242"/>
    </source>
</evidence>
<dbReference type="FunFam" id="2.40.50.140:FF:000038">
    <property type="entry name" value="Exosome complex component RRP4"/>
    <property type="match status" value="1"/>
</dbReference>
<keyword evidence="5" id="KW-0694">RNA-binding</keyword>
<sequence length="371" mass="39302">MPISIHPPAPAASIPQHDFGADDEEDKFDLEGDVNMTDARSRRRGKPVITPGEIITDDPQWMRGHGTTTAGSTQPPTISSTLFGTLSRTNKLLSIVPIRTRYTPSIGDLIVGRIATVSATGKRWHVDIGAPLLASLPLSSINLPGGVLRKRTAVDELNVRQYFVEGELLVAEVQALFQDGAAALHTRSLRYGKLRNGFFLSVTGAGGEGSGSAASTKGVGNARGAGGGVARSRRQMFTMQGTHGAGQIDVVMGVNGYIWIAKHVEPPTSDTRGASITSMEESVSASIYSSQNDEVGPATRREIARVASCIKALVQWGVKVDEEVLAKAYEAAIEIEVEAKGVQGDETGRAEAYLAGESGRRVVELALSELG</sequence>
<dbReference type="CDD" id="cd22525">
    <property type="entry name" value="KH-I_Rrp4_eukar"/>
    <property type="match status" value="1"/>
</dbReference>
<comment type="similarity">
    <text evidence="2">Belongs to the RRP4 family.</text>
</comment>
<dbReference type="GO" id="GO:0071035">
    <property type="term" value="P:nuclear polyadenylation-dependent rRNA catabolic process"/>
    <property type="evidence" value="ECO:0007669"/>
    <property type="project" value="TreeGrafter"/>
</dbReference>
<feature type="compositionally biased region" description="Pro residues" evidence="7">
    <location>
        <begin position="1"/>
        <end position="10"/>
    </location>
</feature>
<dbReference type="OrthoDB" id="1650at2759"/>
<dbReference type="PANTHER" id="PTHR21321:SF4">
    <property type="entry name" value="EXOSOME COMPLEX COMPONENT RRP4"/>
    <property type="match status" value="1"/>
</dbReference>
<evidence type="ECO:0000256" key="4">
    <source>
        <dbReference type="ARBA" id="ARBA00022835"/>
    </source>
</evidence>
<dbReference type="InterPro" id="IPR012340">
    <property type="entry name" value="NA-bd_OB-fold"/>
</dbReference>
<evidence type="ECO:0000313" key="10">
    <source>
        <dbReference type="EMBL" id="KAF2231754.1"/>
    </source>
</evidence>
<dbReference type="GO" id="GO:0000177">
    <property type="term" value="C:cytoplasmic exosome (RNase complex)"/>
    <property type="evidence" value="ECO:0007669"/>
    <property type="project" value="TreeGrafter"/>
</dbReference>